<evidence type="ECO:0000256" key="5">
    <source>
        <dbReference type="ARBA" id="ARBA00022833"/>
    </source>
</evidence>
<dbReference type="Pfam" id="PF16916">
    <property type="entry name" value="ZT_dimer"/>
    <property type="match status" value="1"/>
</dbReference>
<evidence type="ECO:0000256" key="9">
    <source>
        <dbReference type="SAM" id="SignalP"/>
    </source>
</evidence>
<keyword evidence="5" id="KW-0862">Zinc</keyword>
<evidence type="ECO:0000256" key="7">
    <source>
        <dbReference type="ARBA" id="ARBA00023136"/>
    </source>
</evidence>
<organism evidence="12 13">
    <name type="scientific">Oryzias javanicus</name>
    <name type="common">Javanese ricefish</name>
    <name type="synonym">Aplocheilus javanicus</name>
    <dbReference type="NCBI Taxonomy" id="123683"/>
    <lineage>
        <taxon>Eukaryota</taxon>
        <taxon>Metazoa</taxon>
        <taxon>Chordata</taxon>
        <taxon>Craniata</taxon>
        <taxon>Vertebrata</taxon>
        <taxon>Euteleostomi</taxon>
        <taxon>Actinopterygii</taxon>
        <taxon>Neopterygii</taxon>
        <taxon>Teleostei</taxon>
        <taxon>Neoteleostei</taxon>
        <taxon>Acanthomorphata</taxon>
        <taxon>Ovalentaria</taxon>
        <taxon>Atherinomorphae</taxon>
        <taxon>Beloniformes</taxon>
        <taxon>Adrianichthyidae</taxon>
        <taxon>Oryziinae</taxon>
        <taxon>Oryzias</taxon>
    </lineage>
</organism>
<keyword evidence="13" id="KW-1185">Reference proteome</keyword>
<dbReference type="PANTHER" id="PTHR45820">
    <property type="entry name" value="FI23527P1"/>
    <property type="match status" value="1"/>
</dbReference>
<name>A0A3S2U7Y5_ORYJA</name>
<keyword evidence="4 8" id="KW-0812">Transmembrane</keyword>
<dbReference type="GO" id="GO:0016020">
    <property type="term" value="C:membrane"/>
    <property type="evidence" value="ECO:0007669"/>
    <property type="project" value="UniProtKB-SubCell"/>
</dbReference>
<evidence type="ECO:0000259" key="10">
    <source>
        <dbReference type="Pfam" id="PF01545"/>
    </source>
</evidence>
<evidence type="ECO:0000256" key="3">
    <source>
        <dbReference type="ARBA" id="ARBA00022448"/>
    </source>
</evidence>
<dbReference type="InterPro" id="IPR027470">
    <property type="entry name" value="Cation_efflux_CTD"/>
</dbReference>
<protein>
    <recommendedName>
        <fullName evidence="14">Cation efflux protein cytoplasmic domain-containing protein</fullName>
    </recommendedName>
</protein>
<proteinExistence type="inferred from homology"/>
<dbReference type="InterPro" id="IPR058533">
    <property type="entry name" value="Cation_efflux_TM"/>
</dbReference>
<dbReference type="GO" id="GO:0015297">
    <property type="term" value="F:antiporter activity"/>
    <property type="evidence" value="ECO:0007669"/>
    <property type="project" value="UniProtKB-KW"/>
</dbReference>
<evidence type="ECO:0000256" key="1">
    <source>
        <dbReference type="ARBA" id="ARBA00004141"/>
    </source>
</evidence>
<dbReference type="EMBL" id="CM012449">
    <property type="protein sequence ID" value="RVE64847.1"/>
    <property type="molecule type" value="Genomic_DNA"/>
</dbReference>
<dbReference type="GO" id="GO:0005794">
    <property type="term" value="C:Golgi apparatus"/>
    <property type="evidence" value="ECO:0007669"/>
    <property type="project" value="TreeGrafter"/>
</dbReference>
<evidence type="ECO:0000313" key="13">
    <source>
        <dbReference type="Proteomes" id="UP000283210"/>
    </source>
</evidence>
<feature type="transmembrane region" description="Helical" evidence="8">
    <location>
        <begin position="148"/>
        <end position="167"/>
    </location>
</feature>
<comment type="subcellular location">
    <subcellularLocation>
        <location evidence="1">Membrane</location>
        <topology evidence="1">Multi-pass membrane protein</topology>
    </subcellularLocation>
</comment>
<reference evidence="12 13" key="2">
    <citation type="submission" date="2019-01" db="EMBL/GenBank/DDBJ databases">
        <title>A chromosome length genome reference of the Java medaka (oryzias javanicus).</title>
        <authorList>
            <person name="Herpin A."/>
            <person name="Takehana Y."/>
            <person name="Naruse K."/>
            <person name="Ansai S."/>
            <person name="Kawaguchi M."/>
        </authorList>
    </citation>
    <scope>NUCLEOTIDE SEQUENCE [LARGE SCALE GENOMIC DNA]</scope>
    <source>
        <strain evidence="12">RS831</strain>
        <tissue evidence="12">Whole body</tissue>
    </source>
</reference>
<feature type="domain" description="Cation efflux protein cytoplasmic" evidence="11">
    <location>
        <begin position="350"/>
        <end position="425"/>
    </location>
</feature>
<evidence type="ECO:0000256" key="4">
    <source>
        <dbReference type="ARBA" id="ARBA00022692"/>
    </source>
</evidence>
<dbReference type="PANTHER" id="PTHR45820:SF6">
    <property type="entry name" value="ZINC_CADMIUM RESISTANCE PROTEIN-LIKE"/>
    <property type="match status" value="1"/>
</dbReference>
<evidence type="ECO:0000256" key="6">
    <source>
        <dbReference type="ARBA" id="ARBA00022989"/>
    </source>
</evidence>
<feature type="transmembrane region" description="Helical" evidence="8">
    <location>
        <begin position="114"/>
        <end position="136"/>
    </location>
</feature>
<dbReference type="InterPro" id="IPR027469">
    <property type="entry name" value="Cation_efflux_TMD_sf"/>
</dbReference>
<dbReference type="OrthoDB" id="29444at2759"/>
<keyword evidence="9" id="KW-0732">Signal</keyword>
<accession>A0A3S2U7Y5</accession>
<dbReference type="SUPFAM" id="SSF161111">
    <property type="entry name" value="Cation efflux protein transmembrane domain-like"/>
    <property type="match status" value="1"/>
</dbReference>
<feature type="domain" description="Cation efflux protein transmembrane" evidence="10">
    <location>
        <begin position="106"/>
        <end position="339"/>
    </location>
</feature>
<dbReference type="AlphaFoldDB" id="A0A3S2U7Y5"/>
<dbReference type="GO" id="GO:0010312">
    <property type="term" value="P:detoxification of zinc ion"/>
    <property type="evidence" value="ECO:0007669"/>
    <property type="project" value="TreeGrafter"/>
</dbReference>
<evidence type="ECO:0000313" key="12">
    <source>
        <dbReference type="EMBL" id="RVE64847.1"/>
    </source>
</evidence>
<dbReference type="GO" id="GO:0005783">
    <property type="term" value="C:endoplasmic reticulum"/>
    <property type="evidence" value="ECO:0007669"/>
    <property type="project" value="TreeGrafter"/>
</dbReference>
<evidence type="ECO:0000256" key="2">
    <source>
        <dbReference type="ARBA" id="ARBA00008873"/>
    </source>
</evidence>
<dbReference type="InterPro" id="IPR036837">
    <property type="entry name" value="Cation_efflux_CTD_sf"/>
</dbReference>
<evidence type="ECO:0000256" key="8">
    <source>
        <dbReference type="SAM" id="Phobius"/>
    </source>
</evidence>
<dbReference type="GO" id="GO:0005385">
    <property type="term" value="F:zinc ion transmembrane transporter activity"/>
    <property type="evidence" value="ECO:0007669"/>
    <property type="project" value="TreeGrafter"/>
</dbReference>
<dbReference type="GO" id="GO:0019855">
    <property type="term" value="F:calcium channel inhibitor activity"/>
    <property type="evidence" value="ECO:0007669"/>
    <property type="project" value="TreeGrafter"/>
</dbReference>
<feature type="signal peptide" evidence="9">
    <location>
        <begin position="1"/>
        <end position="23"/>
    </location>
</feature>
<dbReference type="Gene3D" id="1.20.1510.10">
    <property type="entry name" value="Cation efflux protein transmembrane domain"/>
    <property type="match status" value="1"/>
</dbReference>
<dbReference type="Proteomes" id="UP000283210">
    <property type="component" value="Chromosome 13"/>
</dbReference>
<evidence type="ECO:0008006" key="14">
    <source>
        <dbReference type="Google" id="ProtNLM"/>
    </source>
</evidence>
<sequence length="495" mass="53496">MWVPNCCMLGGSLLLLLCQIAISQLCKSLITMVDGFHTLFILIHMVLPLPQTTNIKPALSTTPPHVPPCAKSPVKTPPDAQATIEESVLSDQGNQNGNCSLSYPNSRIQTVGRFVSSLLLVSLCISYFMEIISFILDPHPAQHPLLPAVIGAVSLLYKLAAFVLNWTQSGRKADAEFHLEVNHKVLAEEDSRNTQECEEIVQSGDLSTVHSGALVLCNPLTSSIHDSDCKPSQKPLENMCEEQIPSAVLNKNQILTDCKSSPCLDPSISRSYWPMCHLPIIFITEGVFTSLLALISSLVTLLIFPQHNSGVCSVLVYLDPSLSLLAVITMIATNVPQLYRLGLLLLQASPPHISVTDLTRRILSVPGVQAVHDLHIWQLNERLVVASVHVHCSSGFQVHRCGDLLSGVSKVLKSIGVSCCTVQPEFTSCPGSSSNTLGGATPIIHREDPSPRAPTPCILTCGKACAGSMCCSPPEEEIQSLLKPPTGETNEILYL</sequence>
<feature type="chain" id="PRO_5018757854" description="Cation efflux protein cytoplasmic domain-containing protein" evidence="9">
    <location>
        <begin position="24"/>
        <end position="495"/>
    </location>
</feature>
<keyword evidence="3" id="KW-0813">Transport</keyword>
<feature type="transmembrane region" description="Helical" evidence="8">
    <location>
        <begin position="324"/>
        <end position="346"/>
    </location>
</feature>
<comment type="similarity">
    <text evidence="2">Belongs to the cation diffusion facilitator (CDF) transporter (TC 2.A.4) family. SLC30A subfamily.</text>
</comment>
<keyword evidence="7 8" id="KW-0472">Membrane</keyword>
<gene>
    <name evidence="12" type="ORF">OJAV_G00130140</name>
</gene>
<dbReference type="SUPFAM" id="SSF160240">
    <property type="entry name" value="Cation efflux protein cytoplasmic domain-like"/>
    <property type="match status" value="1"/>
</dbReference>
<feature type="transmembrane region" description="Helical" evidence="8">
    <location>
        <begin position="280"/>
        <end position="304"/>
    </location>
</feature>
<dbReference type="Pfam" id="PF01545">
    <property type="entry name" value="Cation_efflux"/>
    <property type="match status" value="1"/>
</dbReference>
<keyword evidence="6 8" id="KW-1133">Transmembrane helix</keyword>
<evidence type="ECO:0000259" key="11">
    <source>
        <dbReference type="Pfam" id="PF16916"/>
    </source>
</evidence>
<reference evidence="12 13" key="1">
    <citation type="submission" date="2018-11" db="EMBL/GenBank/DDBJ databases">
        <authorList>
            <person name="Lopez-Roques C."/>
            <person name="Donnadieu C."/>
            <person name="Bouchez O."/>
            <person name="Klopp C."/>
            <person name="Cabau C."/>
            <person name="Zahm M."/>
        </authorList>
    </citation>
    <scope>NUCLEOTIDE SEQUENCE [LARGE SCALE GENOMIC DNA]</scope>
    <source>
        <strain evidence="12">RS831</strain>
        <tissue evidence="12">Whole body</tissue>
    </source>
</reference>
<dbReference type="GO" id="GO:0006882">
    <property type="term" value="P:intracellular zinc ion homeostasis"/>
    <property type="evidence" value="ECO:0007669"/>
    <property type="project" value="TreeGrafter"/>
</dbReference>